<keyword evidence="1" id="KW-0808">Transferase</keyword>
<gene>
    <name evidence="1" type="ORF">SAMN05421693_10425</name>
</gene>
<name>A0A1H9A3L3_9GAMM</name>
<keyword evidence="1" id="KW-0489">Methyltransferase</keyword>
<dbReference type="Proteomes" id="UP000199496">
    <property type="component" value="Unassembled WGS sequence"/>
</dbReference>
<dbReference type="RefSeq" id="WP_090203617.1">
    <property type="nucleotide sequence ID" value="NZ_FOFO01000004.1"/>
</dbReference>
<protein>
    <submittedName>
        <fullName evidence="1">Lysine-N-methylase</fullName>
    </submittedName>
</protein>
<dbReference type="NCBIfam" id="NF038110">
    <property type="entry name" value="Lys_methyl_FliB"/>
    <property type="match status" value="1"/>
</dbReference>
<dbReference type="GO" id="GO:0008168">
    <property type="term" value="F:methyltransferase activity"/>
    <property type="evidence" value="ECO:0007669"/>
    <property type="project" value="UniProtKB-KW"/>
</dbReference>
<sequence>MTRAFVPSYLEDFRCDGPNCPDNCCQGSWRISVDELHFKRLRAVHDRELTPLIKKYVKRNRRGDNDQNYGKLVLDKKKRQCVFLTPEKFCGIQQKLGERHLCNVCMIYPRSTAFIKGFPLERFLSFSCPLAAKTALLRPQGIDFLETDIDITERHLFSCVLDFDQERKTRPYVDYFFELRAFTVQVLKTRDFQLWERLIVLGMFYARLQEVVNQGDYHAIPAEIDTCTHRIVSNLYQEFLADVPANPTVQMEMARQIIEAKSQMDAKSGQVESLAGVMEDFATGIGFDPEQTLDDNTRRYQQVYEQWYLPFMGSREYILENYLVNYVFIRLFPLTQKTLFDSYGMMVLSFALIKLLLIGRAGVRKAEFDETDVVMVIQKFVKSVEHNQGFVTWVYQEMEKQNLLTMAHMAILIKN</sequence>
<dbReference type="OrthoDB" id="86584at2"/>
<keyword evidence="2" id="KW-1185">Reference proteome</keyword>
<reference evidence="1 2" key="1">
    <citation type="submission" date="2016-10" db="EMBL/GenBank/DDBJ databases">
        <authorList>
            <person name="de Groot N.N."/>
        </authorList>
    </citation>
    <scope>NUCLEOTIDE SEQUENCE [LARGE SCALE GENOMIC DNA]</scope>
    <source>
        <strain evidence="1 2">B7-7</strain>
    </source>
</reference>
<dbReference type="GO" id="GO:0032259">
    <property type="term" value="P:methylation"/>
    <property type="evidence" value="ECO:0007669"/>
    <property type="project" value="UniProtKB-KW"/>
</dbReference>
<dbReference type="STRING" id="867345.SAMN05421693_10425"/>
<evidence type="ECO:0000313" key="1">
    <source>
        <dbReference type="EMBL" id="SEP71101.1"/>
    </source>
</evidence>
<proteinExistence type="predicted"/>
<dbReference type="AlphaFoldDB" id="A0A1H9A3L3"/>
<accession>A0A1H9A3L3</accession>
<evidence type="ECO:0000313" key="2">
    <source>
        <dbReference type="Proteomes" id="UP000199496"/>
    </source>
</evidence>
<organism evidence="1 2">
    <name type="scientific">Ectothiorhodospira magna</name>
    <dbReference type="NCBI Taxonomy" id="867345"/>
    <lineage>
        <taxon>Bacteria</taxon>
        <taxon>Pseudomonadati</taxon>
        <taxon>Pseudomonadota</taxon>
        <taxon>Gammaproteobacteria</taxon>
        <taxon>Chromatiales</taxon>
        <taxon>Ectothiorhodospiraceae</taxon>
        <taxon>Ectothiorhodospira</taxon>
    </lineage>
</organism>
<dbReference type="EMBL" id="FOFO01000004">
    <property type="protein sequence ID" value="SEP71101.1"/>
    <property type="molecule type" value="Genomic_DNA"/>
</dbReference>